<dbReference type="AlphaFoldDB" id="A0A5C6Z1H9"/>
<protein>
    <submittedName>
        <fullName evidence="2">Uncharacterized protein</fullName>
    </submittedName>
</protein>
<feature type="region of interest" description="Disordered" evidence="1">
    <location>
        <begin position="49"/>
        <end position="70"/>
    </location>
</feature>
<gene>
    <name evidence="2" type="ORF">ESU54_09360</name>
</gene>
<evidence type="ECO:0000256" key="1">
    <source>
        <dbReference type="SAM" id="MobiDB-lite"/>
    </source>
</evidence>
<accession>A0A5C6Z1H9</accession>
<keyword evidence="3" id="KW-1185">Reference proteome</keyword>
<evidence type="ECO:0000313" key="2">
    <source>
        <dbReference type="EMBL" id="TXD73330.1"/>
    </source>
</evidence>
<sequence>MPKSLKKNLCRVSKFNTKANPLITENSNKRILTDLPTLYIFVKTTMHKEASVAKGSPSHKASVTKGEKTK</sequence>
<comment type="caution">
    <text evidence="2">The sequence shown here is derived from an EMBL/GenBank/DDBJ whole genome shotgun (WGS) entry which is preliminary data.</text>
</comment>
<organism evidence="2 3">
    <name type="scientific">Aequorivita antarctica</name>
    <dbReference type="NCBI Taxonomy" id="153266"/>
    <lineage>
        <taxon>Bacteria</taxon>
        <taxon>Pseudomonadati</taxon>
        <taxon>Bacteroidota</taxon>
        <taxon>Flavobacteriia</taxon>
        <taxon>Flavobacteriales</taxon>
        <taxon>Flavobacteriaceae</taxon>
        <taxon>Aequorivita</taxon>
    </lineage>
</organism>
<name>A0A5C6Z1H9_9FLAO</name>
<dbReference type="Proteomes" id="UP000321497">
    <property type="component" value="Unassembled WGS sequence"/>
</dbReference>
<evidence type="ECO:0000313" key="3">
    <source>
        <dbReference type="Proteomes" id="UP000321497"/>
    </source>
</evidence>
<reference evidence="2 3" key="1">
    <citation type="submission" date="2019-08" db="EMBL/GenBank/DDBJ databases">
        <title>Genome of Aequorivita antarctica SW49 (type strain).</title>
        <authorList>
            <person name="Bowman J.P."/>
        </authorList>
    </citation>
    <scope>NUCLEOTIDE SEQUENCE [LARGE SCALE GENOMIC DNA]</scope>
    <source>
        <strain evidence="2 3">SW49</strain>
    </source>
</reference>
<proteinExistence type="predicted"/>
<dbReference type="RefSeq" id="WP_146848109.1">
    <property type="nucleotide sequence ID" value="NZ_VORT01000005.1"/>
</dbReference>
<dbReference type="EMBL" id="VORT01000005">
    <property type="protein sequence ID" value="TXD73330.1"/>
    <property type="molecule type" value="Genomic_DNA"/>
</dbReference>